<evidence type="ECO:0000313" key="1">
    <source>
        <dbReference type="EMBL" id="KAK8482893.1"/>
    </source>
</evidence>
<dbReference type="EMBL" id="JBBPBN010000726">
    <property type="protein sequence ID" value="KAK8482893.1"/>
    <property type="molecule type" value="Genomic_DNA"/>
</dbReference>
<dbReference type="Proteomes" id="UP001396334">
    <property type="component" value="Unassembled WGS sequence"/>
</dbReference>
<gene>
    <name evidence="1" type="ORF">V6N11_021665</name>
</gene>
<keyword evidence="2" id="KW-1185">Reference proteome</keyword>
<accession>A0ABR1ZQI0</accession>
<reference evidence="1 2" key="1">
    <citation type="journal article" date="2024" name="G3 (Bethesda)">
        <title>Genome assembly of Hibiscus sabdariffa L. provides insights into metabolisms of medicinal natural products.</title>
        <authorList>
            <person name="Kim T."/>
        </authorList>
    </citation>
    <scope>NUCLEOTIDE SEQUENCE [LARGE SCALE GENOMIC DNA]</scope>
    <source>
        <strain evidence="1">TK-2024</strain>
        <tissue evidence="1">Old leaves</tissue>
    </source>
</reference>
<evidence type="ECO:0000313" key="2">
    <source>
        <dbReference type="Proteomes" id="UP001396334"/>
    </source>
</evidence>
<proteinExistence type="predicted"/>
<organism evidence="1 2">
    <name type="scientific">Hibiscus sabdariffa</name>
    <name type="common">roselle</name>
    <dbReference type="NCBI Taxonomy" id="183260"/>
    <lineage>
        <taxon>Eukaryota</taxon>
        <taxon>Viridiplantae</taxon>
        <taxon>Streptophyta</taxon>
        <taxon>Embryophyta</taxon>
        <taxon>Tracheophyta</taxon>
        <taxon>Spermatophyta</taxon>
        <taxon>Magnoliopsida</taxon>
        <taxon>eudicotyledons</taxon>
        <taxon>Gunneridae</taxon>
        <taxon>Pentapetalae</taxon>
        <taxon>rosids</taxon>
        <taxon>malvids</taxon>
        <taxon>Malvales</taxon>
        <taxon>Malvaceae</taxon>
        <taxon>Malvoideae</taxon>
        <taxon>Hibiscus</taxon>
    </lineage>
</organism>
<name>A0ABR1ZQI0_9ROSI</name>
<comment type="caution">
    <text evidence="1">The sequence shown here is derived from an EMBL/GenBank/DDBJ whole genome shotgun (WGS) entry which is preliminary data.</text>
</comment>
<protein>
    <submittedName>
        <fullName evidence="1">Uncharacterized protein</fullName>
    </submittedName>
</protein>
<sequence length="121" mass="13141">MKQLYQTVLRTLVGVLSAALAVEFFITSSATSRGLLTRLCFLSEPLLKTLEGNLCEGFLWCELLQFVPPPIADSLSEELSSAREKTSKPITVLMVGVRILFSLDPVGIVVLFAVVPSEGVL</sequence>